<dbReference type="SUPFAM" id="SSF56300">
    <property type="entry name" value="Metallo-dependent phosphatases"/>
    <property type="match status" value="1"/>
</dbReference>
<dbReference type="GO" id="GO:0090729">
    <property type="term" value="F:toxin activity"/>
    <property type="evidence" value="ECO:0007669"/>
    <property type="project" value="UniProtKB-KW"/>
</dbReference>
<dbReference type="InParanoid" id="A0A6L2PPB6"/>
<dbReference type="InterPro" id="IPR006146">
    <property type="entry name" value="5'-Nucleotdase_CS"/>
</dbReference>
<evidence type="ECO:0000256" key="1">
    <source>
        <dbReference type="ARBA" id="ARBA00000815"/>
    </source>
</evidence>
<dbReference type="InterPro" id="IPR004843">
    <property type="entry name" value="Calcineurin-like_PHP"/>
</dbReference>
<organism evidence="15 16">
    <name type="scientific">Coptotermes formosanus</name>
    <name type="common">Formosan subterranean termite</name>
    <dbReference type="NCBI Taxonomy" id="36987"/>
    <lineage>
        <taxon>Eukaryota</taxon>
        <taxon>Metazoa</taxon>
        <taxon>Ecdysozoa</taxon>
        <taxon>Arthropoda</taxon>
        <taxon>Hexapoda</taxon>
        <taxon>Insecta</taxon>
        <taxon>Pterygota</taxon>
        <taxon>Neoptera</taxon>
        <taxon>Polyneoptera</taxon>
        <taxon>Dictyoptera</taxon>
        <taxon>Blattodea</taxon>
        <taxon>Blattoidea</taxon>
        <taxon>Termitoidae</taxon>
        <taxon>Rhinotermitidae</taxon>
        <taxon>Coptotermes</taxon>
    </lineage>
</organism>
<dbReference type="GO" id="GO:0005886">
    <property type="term" value="C:plasma membrane"/>
    <property type="evidence" value="ECO:0007669"/>
    <property type="project" value="TreeGrafter"/>
</dbReference>
<evidence type="ECO:0000313" key="15">
    <source>
        <dbReference type="EMBL" id="GFG31807.1"/>
    </source>
</evidence>
<keyword evidence="5" id="KW-0964">Secreted</keyword>
<accession>A0A6L2PPB6</accession>
<dbReference type="Proteomes" id="UP000502823">
    <property type="component" value="Unassembled WGS sequence"/>
</dbReference>
<dbReference type="PRINTS" id="PR01607">
    <property type="entry name" value="APYRASEFAMLY"/>
</dbReference>
<dbReference type="PANTHER" id="PTHR11575">
    <property type="entry name" value="5'-NUCLEOTIDASE-RELATED"/>
    <property type="match status" value="1"/>
</dbReference>
<evidence type="ECO:0000256" key="4">
    <source>
        <dbReference type="ARBA" id="ARBA00022442"/>
    </source>
</evidence>
<keyword evidence="10 12" id="KW-0378">Hydrolase</keyword>
<dbReference type="OrthoDB" id="7722975at2759"/>
<feature type="domain" description="5'-Nucleotidase C-terminal" evidence="14">
    <location>
        <begin position="361"/>
        <end position="497"/>
    </location>
</feature>
<dbReference type="AlphaFoldDB" id="A0A6L2PPB6"/>
<dbReference type="Gene3D" id="3.90.780.10">
    <property type="entry name" value="5'-Nucleotidase, C-terminal domain"/>
    <property type="match status" value="1"/>
</dbReference>
<comment type="caution">
    <text evidence="15">The sequence shown here is derived from an EMBL/GenBank/DDBJ whole genome shotgun (WGS) entry which is preliminary data.</text>
</comment>
<evidence type="ECO:0000259" key="14">
    <source>
        <dbReference type="Pfam" id="PF02872"/>
    </source>
</evidence>
<reference evidence="16" key="1">
    <citation type="submission" date="2020-01" db="EMBL/GenBank/DDBJ databases">
        <title>Draft genome sequence of the Termite Coptotermes fromosanus.</title>
        <authorList>
            <person name="Itakura S."/>
            <person name="Yosikawa Y."/>
            <person name="Umezawa K."/>
        </authorList>
    </citation>
    <scope>NUCLEOTIDE SEQUENCE [LARGE SCALE GENOMIC DNA]</scope>
</reference>
<dbReference type="PROSITE" id="PS00785">
    <property type="entry name" value="5_NUCLEOTIDASE_1"/>
    <property type="match status" value="1"/>
</dbReference>
<dbReference type="FunFam" id="3.60.21.10:FF:000020">
    <property type="entry name" value="NT5E isoform 4"/>
    <property type="match status" value="1"/>
</dbReference>
<feature type="domain" description="Calcineurin-like phosphoesterase" evidence="13">
    <location>
        <begin position="31"/>
        <end position="251"/>
    </location>
</feature>
<name>A0A6L2PPB6_COPFO</name>
<dbReference type="InterPro" id="IPR036907">
    <property type="entry name" value="5'-Nucleotdase_C_sf"/>
</dbReference>
<dbReference type="GO" id="GO:0006196">
    <property type="term" value="P:AMP catabolic process"/>
    <property type="evidence" value="ECO:0007669"/>
    <property type="project" value="TreeGrafter"/>
</dbReference>
<evidence type="ECO:0000256" key="3">
    <source>
        <dbReference type="ARBA" id="ARBA00006654"/>
    </source>
</evidence>
<comment type="catalytic activity">
    <reaction evidence="1">
        <text>a ribonucleoside 5'-phosphate + H2O = a ribonucleoside + phosphate</text>
        <dbReference type="Rhea" id="RHEA:12484"/>
        <dbReference type="ChEBI" id="CHEBI:15377"/>
        <dbReference type="ChEBI" id="CHEBI:18254"/>
        <dbReference type="ChEBI" id="CHEBI:43474"/>
        <dbReference type="ChEBI" id="CHEBI:58043"/>
        <dbReference type="EC" id="3.1.3.5"/>
    </reaction>
</comment>
<evidence type="ECO:0008006" key="17">
    <source>
        <dbReference type="Google" id="ProtNLM"/>
    </source>
</evidence>
<evidence type="ECO:0000256" key="5">
    <source>
        <dbReference type="ARBA" id="ARBA00022525"/>
    </source>
</evidence>
<dbReference type="FunFam" id="3.90.780.10:FF:000004">
    <property type="entry name" value="UDP-sugar hydrolase, putative"/>
    <property type="match status" value="1"/>
</dbReference>
<feature type="signal peptide" evidence="12">
    <location>
        <begin position="1"/>
        <end position="21"/>
    </location>
</feature>
<keyword evidence="11" id="KW-1199">Hemostasis impairing toxin</keyword>
<evidence type="ECO:0000256" key="2">
    <source>
        <dbReference type="ARBA" id="ARBA00004613"/>
    </source>
</evidence>
<evidence type="ECO:0000256" key="8">
    <source>
        <dbReference type="ARBA" id="ARBA00022729"/>
    </source>
</evidence>
<dbReference type="InterPro" id="IPR029052">
    <property type="entry name" value="Metallo-depent_PP-like"/>
</dbReference>
<feature type="chain" id="PRO_5027145051" description="5'-Nucleotidase C-terminal domain-containing protein" evidence="12">
    <location>
        <begin position="22"/>
        <end position="564"/>
    </location>
</feature>
<dbReference type="PROSITE" id="PS00786">
    <property type="entry name" value="5_NUCLEOTIDASE_2"/>
    <property type="match status" value="1"/>
</dbReference>
<keyword evidence="4" id="KW-1201">Platelet aggregation inhibiting toxin</keyword>
<evidence type="ECO:0000256" key="12">
    <source>
        <dbReference type="RuleBase" id="RU362119"/>
    </source>
</evidence>
<dbReference type="GO" id="GO:0005615">
    <property type="term" value="C:extracellular space"/>
    <property type="evidence" value="ECO:0007669"/>
    <property type="project" value="UniProtKB-ARBA"/>
</dbReference>
<dbReference type="CDD" id="cd07409">
    <property type="entry name" value="MPP_CD73_N"/>
    <property type="match status" value="1"/>
</dbReference>
<evidence type="ECO:0000256" key="7">
    <source>
        <dbReference type="ARBA" id="ARBA00022723"/>
    </source>
</evidence>
<dbReference type="Pfam" id="PF00149">
    <property type="entry name" value="Metallophos"/>
    <property type="match status" value="1"/>
</dbReference>
<dbReference type="Pfam" id="PF02872">
    <property type="entry name" value="5_nucleotid_C"/>
    <property type="match status" value="1"/>
</dbReference>
<dbReference type="EMBL" id="BLKM01000329">
    <property type="protein sequence ID" value="GFG31807.1"/>
    <property type="molecule type" value="Genomic_DNA"/>
</dbReference>
<evidence type="ECO:0000259" key="13">
    <source>
        <dbReference type="Pfam" id="PF00149"/>
    </source>
</evidence>
<dbReference type="SUPFAM" id="SSF55816">
    <property type="entry name" value="5'-nucleotidase (syn. UDP-sugar hydrolase), C-terminal domain"/>
    <property type="match status" value="1"/>
</dbReference>
<keyword evidence="6" id="KW-0800">Toxin</keyword>
<dbReference type="GO" id="GO:0008253">
    <property type="term" value="F:5'-nucleotidase activity"/>
    <property type="evidence" value="ECO:0007669"/>
    <property type="project" value="UniProtKB-EC"/>
</dbReference>
<evidence type="ECO:0000256" key="10">
    <source>
        <dbReference type="ARBA" id="ARBA00022801"/>
    </source>
</evidence>
<keyword evidence="9 12" id="KW-0547">Nucleotide-binding</keyword>
<dbReference type="InterPro" id="IPR008334">
    <property type="entry name" value="5'-Nucleotdase_C"/>
</dbReference>
<dbReference type="PANTHER" id="PTHR11575:SF24">
    <property type="entry name" value="5'-NUCLEOTIDASE"/>
    <property type="match status" value="1"/>
</dbReference>
<sequence>MATKLGKVIAVLTCVVTLGVAMPLDNFKLLIVHTNDMHSRFNQTSKTSGVCSPKDAANHECYGGFARVSEAVTLARARSKNTKTPCLFLIAGDIYQGTLAYTIYKWRIVSKLTNMLKPDAMSLGNHEFDDGVDGLVPFINNAAFPILASNLDLRKEKDLNVPNLKKSVVFDLDGVKVAVIGYITPDTKFISQAQEVNFLDEVDSINAEVESLKALEPDIKIFIALGHSGFEMDKKIAANVPDIDAVIGGHTNTFLYNGYKPNSEDPEGIYPTFVTQQSGRRVPVVQAYAYTKYLGQLSLGFDSLGEVTYATGNPLLLDHNVEQDPFILQELNEWGKNITALSNEEIGRTKMARLYKLNHGKGWTDTPIALQHSGGIRTSIDVSSREGKVTRGDLMSVLPFINNMVQMSMKGSDLLEVLEWSVHDYNEHERAGKFLQYSGLRVEYDLNQPNGKRVTKALARCGECRVPRYEPVQPKESYNIIMPAFIANGGDGFTVLKKNYKKEKEMDVTDVDMVDEYFHRRSPVYTAVEGRIKFVNSMKSAASKLRSLFLLPFLVPLATVIRTL</sequence>
<comment type="similarity">
    <text evidence="3 12">Belongs to the 5'-nucleotidase family.</text>
</comment>
<evidence type="ECO:0000256" key="9">
    <source>
        <dbReference type="ARBA" id="ARBA00022741"/>
    </source>
</evidence>
<comment type="subcellular location">
    <subcellularLocation>
        <location evidence="2">Secreted</location>
    </subcellularLocation>
</comment>
<dbReference type="Gene3D" id="3.60.21.10">
    <property type="match status" value="1"/>
</dbReference>
<dbReference type="GO" id="GO:0046872">
    <property type="term" value="F:metal ion binding"/>
    <property type="evidence" value="ECO:0007669"/>
    <property type="project" value="UniProtKB-KW"/>
</dbReference>
<evidence type="ECO:0000313" key="16">
    <source>
        <dbReference type="Proteomes" id="UP000502823"/>
    </source>
</evidence>
<dbReference type="FunCoup" id="A0A6L2PPB6">
    <property type="interactions" value="138"/>
</dbReference>
<evidence type="ECO:0000256" key="6">
    <source>
        <dbReference type="ARBA" id="ARBA00022656"/>
    </source>
</evidence>
<protein>
    <recommendedName>
        <fullName evidence="17">5'-Nucleotidase C-terminal domain-containing protein</fullName>
    </recommendedName>
</protein>
<dbReference type="GO" id="GO:0000166">
    <property type="term" value="F:nucleotide binding"/>
    <property type="evidence" value="ECO:0007669"/>
    <property type="project" value="UniProtKB-KW"/>
</dbReference>
<evidence type="ECO:0000256" key="11">
    <source>
        <dbReference type="ARBA" id="ARBA00023240"/>
    </source>
</evidence>
<gene>
    <name evidence="15" type="ORF">Cfor_04244</name>
</gene>
<keyword evidence="8 12" id="KW-0732">Signal</keyword>
<keyword evidence="7" id="KW-0479">Metal-binding</keyword>
<dbReference type="InterPro" id="IPR006179">
    <property type="entry name" value="5_nucleotidase/apyrase"/>
</dbReference>
<keyword evidence="16" id="KW-1185">Reference proteome</keyword>
<proteinExistence type="inferred from homology"/>